<accession>A0ABR8L1L6</accession>
<reference evidence="1 2" key="1">
    <citation type="submission" date="2020-09" db="EMBL/GenBank/DDBJ databases">
        <title>Actinomycete isolated from the Camponotus japonicus Mayr.</title>
        <authorList>
            <person name="Gong X."/>
        </authorList>
    </citation>
    <scope>NUCLEOTIDE SEQUENCE [LARGE SCALE GENOMIC DNA]</scope>
    <source>
        <strain evidence="1 2">2C-HV3</strain>
    </source>
</reference>
<organism evidence="1 2">
    <name type="scientific">Microbispora bryophytorum subsp. camponoti</name>
    <dbReference type="NCBI Taxonomy" id="1677852"/>
    <lineage>
        <taxon>Bacteria</taxon>
        <taxon>Bacillati</taxon>
        <taxon>Actinomycetota</taxon>
        <taxon>Actinomycetes</taxon>
        <taxon>Streptosporangiales</taxon>
        <taxon>Streptosporangiaceae</taxon>
        <taxon>Microbispora</taxon>
    </lineage>
</organism>
<evidence type="ECO:0000313" key="1">
    <source>
        <dbReference type="EMBL" id="MBD3143567.1"/>
    </source>
</evidence>
<evidence type="ECO:0000313" key="2">
    <source>
        <dbReference type="Proteomes" id="UP000653231"/>
    </source>
</evidence>
<dbReference type="Proteomes" id="UP000653231">
    <property type="component" value="Unassembled WGS sequence"/>
</dbReference>
<sequence>MVCHAARDALPRVAGLTAAAVFAIAASVLPWSAASAIAAPIPHGWGSGGGQGGDINANRSSINVGSGRNVRNYLAFGSLKNGAGLQQATISVSGASNSQGSFCRRRPRACNVRQSTWTPPGMNTER</sequence>
<comment type="caution">
    <text evidence="1">The sequence shown here is derived from an EMBL/GenBank/DDBJ whole genome shotgun (WGS) entry which is preliminary data.</text>
</comment>
<dbReference type="RefSeq" id="WP_191051241.1">
    <property type="nucleotide sequence ID" value="NZ_JACXRZ010000006.1"/>
</dbReference>
<dbReference type="EMBL" id="JACXRZ010000006">
    <property type="protein sequence ID" value="MBD3143567.1"/>
    <property type="molecule type" value="Genomic_DNA"/>
</dbReference>
<protein>
    <recommendedName>
        <fullName evidence="3">Pectate lyase</fullName>
    </recommendedName>
</protein>
<proteinExistence type="predicted"/>
<name>A0ABR8L1L6_9ACTN</name>
<gene>
    <name evidence="1" type="ORF">IEQ31_10315</name>
</gene>
<evidence type="ECO:0008006" key="3">
    <source>
        <dbReference type="Google" id="ProtNLM"/>
    </source>
</evidence>
<keyword evidence="2" id="KW-1185">Reference proteome</keyword>